<sequence length="121" mass="13955">MNTYESLRLWTNDPLIGSPAQEILSIAERHKTPATPTRVRPEEFDIPFPYRYDQEDEQRVQLFRRIGVLFAALDIHCYWNDGRQVIGVALSPEDPISKAWCAFNEDAMEVLLAFVLSKDLS</sequence>
<protein>
    <submittedName>
        <fullName evidence="1">Uncharacterized protein</fullName>
    </submittedName>
</protein>
<accession>A0ABD4XVT6</accession>
<evidence type="ECO:0000313" key="1">
    <source>
        <dbReference type="EMBL" id="MDH0686969.1"/>
    </source>
</evidence>
<reference evidence="1" key="1">
    <citation type="submission" date="2022-09" db="EMBL/GenBank/DDBJ databases">
        <title>Intensive care unit water sources are persistently colonized with multi-drug resistant bacteria and are the site of extensive horizontal gene transfer of antibiotic resistance genes.</title>
        <authorList>
            <person name="Diorio-Toth L."/>
        </authorList>
    </citation>
    <scope>NUCLEOTIDE SEQUENCE</scope>
    <source>
        <strain evidence="1">GD03864</strain>
    </source>
</reference>
<gene>
    <name evidence="1" type="ORF">N5D09_02570</name>
</gene>
<organism evidence="1 2">
    <name type="scientific">Stutzerimonas stutzeri</name>
    <name type="common">Pseudomonas stutzeri</name>
    <dbReference type="NCBI Taxonomy" id="316"/>
    <lineage>
        <taxon>Bacteria</taxon>
        <taxon>Pseudomonadati</taxon>
        <taxon>Pseudomonadota</taxon>
        <taxon>Gammaproteobacteria</taxon>
        <taxon>Pseudomonadales</taxon>
        <taxon>Pseudomonadaceae</taxon>
        <taxon>Stutzerimonas</taxon>
    </lineage>
</organism>
<dbReference type="Proteomes" id="UP001161139">
    <property type="component" value="Unassembled WGS sequence"/>
</dbReference>
<name>A0ABD4XVT6_STUST</name>
<dbReference type="EMBL" id="JAOCDG010000003">
    <property type="protein sequence ID" value="MDH0686969.1"/>
    <property type="molecule type" value="Genomic_DNA"/>
</dbReference>
<dbReference type="AlphaFoldDB" id="A0ABD4XVT6"/>
<comment type="caution">
    <text evidence="1">The sequence shown here is derived from an EMBL/GenBank/DDBJ whole genome shotgun (WGS) entry which is preliminary data.</text>
</comment>
<dbReference type="RefSeq" id="WP_279648968.1">
    <property type="nucleotide sequence ID" value="NZ_JAOCDG010000003.1"/>
</dbReference>
<evidence type="ECO:0000313" key="2">
    <source>
        <dbReference type="Proteomes" id="UP001161139"/>
    </source>
</evidence>
<proteinExistence type="predicted"/>